<dbReference type="GO" id="GO:0005829">
    <property type="term" value="C:cytosol"/>
    <property type="evidence" value="ECO:0007669"/>
    <property type="project" value="TreeGrafter"/>
</dbReference>
<evidence type="ECO:0000313" key="2">
    <source>
        <dbReference type="EMBL" id="CAG8781084.1"/>
    </source>
</evidence>
<gene>
    <name evidence="2" type="ORF">AMORRO_LOCUS17320</name>
</gene>
<dbReference type="Gene3D" id="1.25.10.10">
    <property type="entry name" value="Leucine-rich Repeat Variant"/>
    <property type="match status" value="1"/>
</dbReference>
<feature type="non-terminal residue" evidence="2">
    <location>
        <position position="255"/>
    </location>
</feature>
<proteinExistence type="predicted"/>
<protein>
    <submittedName>
        <fullName evidence="2">13836_t:CDS:1</fullName>
    </submittedName>
</protein>
<name>A0A9N9P3H0_9GLOM</name>
<dbReference type="Proteomes" id="UP000789342">
    <property type="component" value="Unassembled WGS sequence"/>
</dbReference>
<evidence type="ECO:0000259" key="1">
    <source>
        <dbReference type="Pfam" id="PF15787"/>
    </source>
</evidence>
<dbReference type="InterPro" id="IPR031570">
    <property type="entry name" value="NBEA/BDCP_DUF4704"/>
</dbReference>
<dbReference type="SUPFAM" id="SSF48371">
    <property type="entry name" value="ARM repeat"/>
    <property type="match status" value="1"/>
</dbReference>
<dbReference type="GO" id="GO:0019901">
    <property type="term" value="F:protein kinase binding"/>
    <property type="evidence" value="ECO:0007669"/>
    <property type="project" value="TreeGrafter"/>
</dbReference>
<evidence type="ECO:0000313" key="3">
    <source>
        <dbReference type="Proteomes" id="UP000789342"/>
    </source>
</evidence>
<dbReference type="PANTHER" id="PTHR13743:SF112">
    <property type="entry name" value="BEACH DOMAIN-CONTAINING PROTEIN"/>
    <property type="match status" value="1"/>
</dbReference>
<sequence length="255" mass="29466">RYCIEFLKNFIDSRKQMCRELFGVQYILDILSSVYWYKQNELSSPHRHPTANASRPKNTQIKELREMLLSIITNYFKDGIFKDEVLGIFRNLLISEDDEHICEILNLLLGLLTSKSNKSVVDIFASYGGFEILCELLRRKDEDVKLLCIKMIILLINSQHIPLRIADKLRFENTDPLNLVKLLDGTPFTLQIYDALLRWALEQFNAPGPSDKEDAEPSKPTFLTIKNFNIIIVILALLDCDGTNPMVQCRILEDL</sequence>
<dbReference type="InterPro" id="IPR016024">
    <property type="entry name" value="ARM-type_fold"/>
</dbReference>
<dbReference type="InterPro" id="IPR050865">
    <property type="entry name" value="BEACH_Domain"/>
</dbReference>
<dbReference type="GO" id="GO:0016020">
    <property type="term" value="C:membrane"/>
    <property type="evidence" value="ECO:0007669"/>
    <property type="project" value="TreeGrafter"/>
</dbReference>
<organism evidence="2 3">
    <name type="scientific">Acaulospora morrowiae</name>
    <dbReference type="NCBI Taxonomy" id="94023"/>
    <lineage>
        <taxon>Eukaryota</taxon>
        <taxon>Fungi</taxon>
        <taxon>Fungi incertae sedis</taxon>
        <taxon>Mucoromycota</taxon>
        <taxon>Glomeromycotina</taxon>
        <taxon>Glomeromycetes</taxon>
        <taxon>Diversisporales</taxon>
        <taxon>Acaulosporaceae</taxon>
        <taxon>Acaulospora</taxon>
    </lineage>
</organism>
<dbReference type="GO" id="GO:0008104">
    <property type="term" value="P:intracellular protein localization"/>
    <property type="evidence" value="ECO:0007669"/>
    <property type="project" value="TreeGrafter"/>
</dbReference>
<dbReference type="EMBL" id="CAJVPV010052771">
    <property type="protein sequence ID" value="CAG8781084.1"/>
    <property type="molecule type" value="Genomic_DNA"/>
</dbReference>
<comment type="caution">
    <text evidence="2">The sequence shown here is derived from an EMBL/GenBank/DDBJ whole genome shotgun (WGS) entry which is preliminary data.</text>
</comment>
<dbReference type="Pfam" id="PF15787">
    <property type="entry name" value="DUF4704"/>
    <property type="match status" value="1"/>
</dbReference>
<keyword evidence="3" id="KW-1185">Reference proteome</keyword>
<accession>A0A9N9P3H0</accession>
<dbReference type="PANTHER" id="PTHR13743">
    <property type="entry name" value="BEIGE/BEACH-RELATED"/>
    <property type="match status" value="1"/>
</dbReference>
<feature type="non-terminal residue" evidence="2">
    <location>
        <position position="1"/>
    </location>
</feature>
<dbReference type="InterPro" id="IPR011989">
    <property type="entry name" value="ARM-like"/>
</dbReference>
<reference evidence="2" key="1">
    <citation type="submission" date="2021-06" db="EMBL/GenBank/DDBJ databases">
        <authorList>
            <person name="Kallberg Y."/>
            <person name="Tangrot J."/>
            <person name="Rosling A."/>
        </authorList>
    </citation>
    <scope>NUCLEOTIDE SEQUENCE</scope>
    <source>
        <strain evidence="2">CL551</strain>
    </source>
</reference>
<dbReference type="AlphaFoldDB" id="A0A9N9P3H0"/>
<feature type="domain" description="DUF4704" evidence="1">
    <location>
        <begin position="6"/>
        <end position="254"/>
    </location>
</feature>